<accession>A0A7W7LHJ7</accession>
<evidence type="ECO:0000313" key="2">
    <source>
        <dbReference type="Proteomes" id="UP000556436"/>
    </source>
</evidence>
<comment type="caution">
    <text evidence="1">The sequence shown here is derived from an EMBL/GenBank/DDBJ whole genome shotgun (WGS) entry which is preliminary data.</text>
</comment>
<proteinExistence type="predicted"/>
<dbReference type="EMBL" id="JACHJG010000019">
    <property type="protein sequence ID" value="MBB4890378.1"/>
    <property type="molecule type" value="Genomic_DNA"/>
</dbReference>
<dbReference type="Proteomes" id="UP000556436">
    <property type="component" value="Unassembled WGS sequence"/>
</dbReference>
<sequence length="34" mass="3666">MLQAARNTARQNGGRKAQLALRPTVWCGEPGASR</sequence>
<organism evidence="1 2">
    <name type="scientific">Streptomyces netropsis</name>
    <name type="common">Streptoverticillium netropsis</name>
    <dbReference type="NCBI Taxonomy" id="55404"/>
    <lineage>
        <taxon>Bacteria</taxon>
        <taxon>Bacillati</taxon>
        <taxon>Actinomycetota</taxon>
        <taxon>Actinomycetes</taxon>
        <taxon>Kitasatosporales</taxon>
        <taxon>Streptomycetaceae</taxon>
        <taxon>Streptomyces</taxon>
    </lineage>
</organism>
<reference evidence="1 2" key="1">
    <citation type="submission" date="2020-08" db="EMBL/GenBank/DDBJ databases">
        <title>Genomic Encyclopedia of Type Strains, Phase III (KMG-III): the genomes of soil and plant-associated and newly described type strains.</title>
        <authorList>
            <person name="Whitman W."/>
        </authorList>
    </citation>
    <scope>NUCLEOTIDE SEQUENCE [LARGE SCALE GENOMIC DNA]</scope>
    <source>
        <strain evidence="1 2">CECT 3265</strain>
    </source>
</reference>
<gene>
    <name evidence="1" type="ORF">FHS38_006463</name>
</gene>
<name>A0A7W7LHJ7_STRNE</name>
<dbReference type="AlphaFoldDB" id="A0A7W7LHJ7"/>
<evidence type="ECO:0000313" key="1">
    <source>
        <dbReference type="EMBL" id="MBB4890378.1"/>
    </source>
</evidence>
<keyword evidence="2" id="KW-1185">Reference proteome</keyword>
<protein>
    <submittedName>
        <fullName evidence="1">Uncharacterized protein</fullName>
    </submittedName>
</protein>